<keyword evidence="3" id="KW-0808">Transferase</keyword>
<evidence type="ECO:0000256" key="8">
    <source>
        <dbReference type="ARBA" id="ARBA00047899"/>
    </source>
</evidence>
<keyword evidence="5 10" id="KW-0547">Nucleotide-binding</keyword>
<dbReference type="InterPro" id="IPR011009">
    <property type="entry name" value="Kinase-like_dom_sf"/>
</dbReference>
<dbReference type="PROSITE" id="PS00108">
    <property type="entry name" value="PROTEIN_KINASE_ST"/>
    <property type="match status" value="1"/>
</dbReference>
<dbReference type="CDD" id="cd14014">
    <property type="entry name" value="STKc_PknB_like"/>
    <property type="match status" value="1"/>
</dbReference>
<dbReference type="Gene3D" id="3.30.200.20">
    <property type="entry name" value="Phosphorylase Kinase, domain 1"/>
    <property type="match status" value="1"/>
</dbReference>
<feature type="region of interest" description="Disordered" evidence="11">
    <location>
        <begin position="319"/>
        <end position="346"/>
    </location>
</feature>
<dbReference type="GO" id="GO:0016301">
    <property type="term" value="F:kinase activity"/>
    <property type="evidence" value="ECO:0007669"/>
    <property type="project" value="UniProtKB-KW"/>
</dbReference>
<evidence type="ECO:0000313" key="16">
    <source>
        <dbReference type="Proteomes" id="UP001596122"/>
    </source>
</evidence>
<feature type="transmembrane region" description="Helical" evidence="12">
    <location>
        <begin position="354"/>
        <end position="376"/>
    </location>
</feature>
<keyword evidence="16" id="KW-1185">Reference proteome</keyword>
<dbReference type="SMART" id="SM00740">
    <property type="entry name" value="PASTA"/>
    <property type="match status" value="3"/>
</dbReference>
<keyword evidence="12" id="KW-0812">Transmembrane</keyword>
<evidence type="ECO:0000256" key="4">
    <source>
        <dbReference type="ARBA" id="ARBA00022737"/>
    </source>
</evidence>
<dbReference type="PROSITE" id="PS51178">
    <property type="entry name" value="PASTA"/>
    <property type="match status" value="3"/>
</dbReference>
<dbReference type="InterPro" id="IPR008271">
    <property type="entry name" value="Ser/Thr_kinase_AS"/>
</dbReference>
<keyword evidence="6 15" id="KW-0418">Kinase</keyword>
<evidence type="ECO:0000256" key="9">
    <source>
        <dbReference type="ARBA" id="ARBA00048679"/>
    </source>
</evidence>
<dbReference type="PROSITE" id="PS50011">
    <property type="entry name" value="PROTEIN_KINASE_DOM"/>
    <property type="match status" value="1"/>
</dbReference>
<dbReference type="NCBIfam" id="NF033483">
    <property type="entry name" value="PknB_PASTA_kin"/>
    <property type="match status" value="1"/>
</dbReference>
<dbReference type="EMBL" id="JBHSLD010000009">
    <property type="protein sequence ID" value="MFC5381225.1"/>
    <property type="molecule type" value="Genomic_DNA"/>
</dbReference>
<feature type="compositionally biased region" description="Low complexity" evidence="11">
    <location>
        <begin position="591"/>
        <end position="608"/>
    </location>
</feature>
<evidence type="ECO:0000256" key="2">
    <source>
        <dbReference type="ARBA" id="ARBA00022527"/>
    </source>
</evidence>
<dbReference type="Proteomes" id="UP001596122">
    <property type="component" value="Unassembled WGS sequence"/>
</dbReference>
<accession>A0ABW0GPU5</accession>
<dbReference type="PROSITE" id="PS00107">
    <property type="entry name" value="PROTEIN_KINASE_ATP"/>
    <property type="match status" value="1"/>
</dbReference>
<protein>
    <recommendedName>
        <fullName evidence="1">non-specific serine/threonine protein kinase</fullName>
        <ecNumber evidence="1">2.7.11.1</ecNumber>
    </recommendedName>
</protein>
<evidence type="ECO:0000256" key="7">
    <source>
        <dbReference type="ARBA" id="ARBA00022840"/>
    </source>
</evidence>
<feature type="domain" description="Protein kinase" evidence="13">
    <location>
        <begin position="17"/>
        <end position="287"/>
    </location>
</feature>
<keyword evidence="4" id="KW-0677">Repeat</keyword>
<feature type="region of interest" description="Disordered" evidence="11">
    <location>
        <begin position="552"/>
        <end position="629"/>
    </location>
</feature>
<dbReference type="Gene3D" id="3.30.10.20">
    <property type="match status" value="3"/>
</dbReference>
<dbReference type="InterPro" id="IPR005543">
    <property type="entry name" value="PASTA_dom"/>
</dbReference>
<dbReference type="SMART" id="SM00220">
    <property type="entry name" value="S_TKc"/>
    <property type="match status" value="1"/>
</dbReference>
<dbReference type="SUPFAM" id="SSF56112">
    <property type="entry name" value="Protein kinase-like (PK-like)"/>
    <property type="match status" value="1"/>
</dbReference>
<evidence type="ECO:0000256" key="5">
    <source>
        <dbReference type="ARBA" id="ARBA00022741"/>
    </source>
</evidence>
<dbReference type="PANTHER" id="PTHR43289:SF6">
    <property type="entry name" value="SERINE_THREONINE-PROTEIN KINASE NEKL-3"/>
    <property type="match status" value="1"/>
</dbReference>
<dbReference type="Gene3D" id="1.10.510.10">
    <property type="entry name" value="Transferase(Phosphotransferase) domain 1"/>
    <property type="match status" value="1"/>
</dbReference>
<evidence type="ECO:0000256" key="3">
    <source>
        <dbReference type="ARBA" id="ARBA00022679"/>
    </source>
</evidence>
<evidence type="ECO:0000256" key="1">
    <source>
        <dbReference type="ARBA" id="ARBA00012513"/>
    </source>
</evidence>
<gene>
    <name evidence="15" type="primary">pknB</name>
    <name evidence="15" type="ORF">ACFPJ6_10515</name>
</gene>
<reference evidence="16" key="1">
    <citation type="journal article" date="2019" name="Int. J. Syst. Evol. Microbiol.">
        <title>The Global Catalogue of Microorganisms (GCM) 10K type strain sequencing project: providing services to taxonomists for standard genome sequencing and annotation.</title>
        <authorList>
            <consortium name="The Broad Institute Genomics Platform"/>
            <consortium name="The Broad Institute Genome Sequencing Center for Infectious Disease"/>
            <person name="Wu L."/>
            <person name="Ma J."/>
        </authorList>
    </citation>
    <scope>NUCLEOTIDE SEQUENCE [LARGE SCALE GENOMIC DNA]</scope>
    <source>
        <strain evidence="16">CCUG 43114</strain>
    </source>
</reference>
<dbReference type="CDD" id="cd06577">
    <property type="entry name" value="PASTA_pknB"/>
    <property type="match status" value="3"/>
</dbReference>
<evidence type="ECO:0000256" key="12">
    <source>
        <dbReference type="SAM" id="Phobius"/>
    </source>
</evidence>
<evidence type="ECO:0000256" key="10">
    <source>
        <dbReference type="PROSITE-ProRule" id="PRU10141"/>
    </source>
</evidence>
<keyword evidence="12" id="KW-0472">Membrane</keyword>
<feature type="binding site" evidence="10">
    <location>
        <position position="46"/>
    </location>
    <ligand>
        <name>ATP</name>
        <dbReference type="ChEBI" id="CHEBI:30616"/>
    </ligand>
</feature>
<feature type="domain" description="PASTA" evidence="14">
    <location>
        <begin position="383"/>
        <end position="453"/>
    </location>
</feature>
<organism evidence="15 16">
    <name type="scientific">Aquipuribacter nitratireducens</name>
    <dbReference type="NCBI Taxonomy" id="650104"/>
    <lineage>
        <taxon>Bacteria</taxon>
        <taxon>Bacillati</taxon>
        <taxon>Actinomycetota</taxon>
        <taxon>Actinomycetes</taxon>
        <taxon>Micrococcales</taxon>
        <taxon>Intrasporangiaceae</taxon>
        <taxon>Aquipuribacter</taxon>
    </lineage>
</organism>
<name>A0ABW0GPU5_9MICO</name>
<feature type="domain" description="PASTA" evidence="14">
    <location>
        <begin position="454"/>
        <end position="521"/>
    </location>
</feature>
<feature type="domain" description="PASTA" evidence="14">
    <location>
        <begin position="522"/>
        <end position="585"/>
    </location>
</feature>
<evidence type="ECO:0000256" key="6">
    <source>
        <dbReference type="ARBA" id="ARBA00022777"/>
    </source>
</evidence>
<feature type="region of interest" description="Disordered" evidence="11">
    <location>
        <begin position="485"/>
        <end position="508"/>
    </location>
</feature>
<keyword evidence="12" id="KW-1133">Transmembrane helix</keyword>
<comment type="caution">
    <text evidence="15">The sequence shown here is derived from an EMBL/GenBank/DDBJ whole genome shotgun (WGS) entry which is preliminary data.</text>
</comment>
<dbReference type="InterPro" id="IPR000719">
    <property type="entry name" value="Prot_kinase_dom"/>
</dbReference>
<proteinExistence type="predicted"/>
<feature type="compositionally biased region" description="Low complexity" evidence="11">
    <location>
        <begin position="619"/>
        <end position="629"/>
    </location>
</feature>
<keyword evidence="2" id="KW-0723">Serine/threonine-protein kinase</keyword>
<feature type="region of interest" description="Disordered" evidence="11">
    <location>
        <begin position="415"/>
        <end position="437"/>
    </location>
</feature>
<sequence>MTDQTTPGGARLVGGRYELTEQIGRGGMAEVWAARDSRLGRSVAVKLLRTDLARDPSFQARFKREAQSSASLNHPSIVSVYDTGEDTAADPYGHPAPQPFIVMEHVRGRTVKQILQESSPLDVDDSMRITAGVLDALQYSHRAGIIHRDIKPGNVMVTDSGEVKVMDFGIARAMADTSATMTGTNAVLGTAQYLSPEQARGETVDERSDIYSAGCLLYELLTGRPPFVGENALALAYQHVGETPQPPSSLNPEVPGDLDNVVLHALAKGRDERYQDAGDFIADLDRVATGVPVAAPPAAGVAGAATALMPAAAAGAATQRLPRTVSEPDPGWPTGPQPPYRDELDEEEEPKRRAWLYVLLVVLALGLIGVLFWLFAGGEDEPLVDEVRMPDVVGLQEDVAVQELQTLGFTDVTTQPDEESEAPAGEVVAQEPEPSDTLTLVPVDTPVVLTVATGPDEVTVPDVSGLTQAEAREQLVAAGLVFAGTSEEDDPDAERGTVLSSDPEAGQTVEEGSDVTLVLASGQNAVPDVVGLSQTEAIAALQDAGFAVETQNVDSPEEPGTVIGQSSPSGQRLDIGSTVTLEVAVAPAPSPSTVTETVTPTAEPTGEPDGPDGPPEPTAEPTGEPTAGG</sequence>
<evidence type="ECO:0000259" key="13">
    <source>
        <dbReference type="PROSITE" id="PS50011"/>
    </source>
</evidence>
<dbReference type="PANTHER" id="PTHR43289">
    <property type="entry name" value="MITOGEN-ACTIVATED PROTEIN KINASE KINASE KINASE 20-RELATED"/>
    <property type="match status" value="1"/>
</dbReference>
<dbReference type="EC" id="2.7.11.1" evidence="1"/>
<evidence type="ECO:0000256" key="11">
    <source>
        <dbReference type="SAM" id="MobiDB-lite"/>
    </source>
</evidence>
<evidence type="ECO:0000259" key="14">
    <source>
        <dbReference type="PROSITE" id="PS51178"/>
    </source>
</evidence>
<comment type="catalytic activity">
    <reaction evidence="8">
        <text>L-threonyl-[protein] + ATP = O-phospho-L-threonyl-[protein] + ADP + H(+)</text>
        <dbReference type="Rhea" id="RHEA:46608"/>
        <dbReference type="Rhea" id="RHEA-COMP:11060"/>
        <dbReference type="Rhea" id="RHEA-COMP:11605"/>
        <dbReference type="ChEBI" id="CHEBI:15378"/>
        <dbReference type="ChEBI" id="CHEBI:30013"/>
        <dbReference type="ChEBI" id="CHEBI:30616"/>
        <dbReference type="ChEBI" id="CHEBI:61977"/>
        <dbReference type="ChEBI" id="CHEBI:456216"/>
        <dbReference type="EC" id="2.7.11.1"/>
    </reaction>
</comment>
<dbReference type="Pfam" id="PF00069">
    <property type="entry name" value="Pkinase"/>
    <property type="match status" value="1"/>
</dbReference>
<dbReference type="RefSeq" id="WP_340270670.1">
    <property type="nucleotide sequence ID" value="NZ_JBBEOG010000007.1"/>
</dbReference>
<dbReference type="Pfam" id="PF03793">
    <property type="entry name" value="PASTA"/>
    <property type="match status" value="3"/>
</dbReference>
<dbReference type="InterPro" id="IPR017441">
    <property type="entry name" value="Protein_kinase_ATP_BS"/>
</dbReference>
<keyword evidence="7 10" id="KW-0067">ATP-binding</keyword>
<feature type="compositionally biased region" description="Pro residues" evidence="11">
    <location>
        <begin position="330"/>
        <end position="339"/>
    </location>
</feature>
<comment type="catalytic activity">
    <reaction evidence="9">
        <text>L-seryl-[protein] + ATP = O-phospho-L-seryl-[protein] + ADP + H(+)</text>
        <dbReference type="Rhea" id="RHEA:17989"/>
        <dbReference type="Rhea" id="RHEA-COMP:9863"/>
        <dbReference type="Rhea" id="RHEA-COMP:11604"/>
        <dbReference type="ChEBI" id="CHEBI:15378"/>
        <dbReference type="ChEBI" id="CHEBI:29999"/>
        <dbReference type="ChEBI" id="CHEBI:30616"/>
        <dbReference type="ChEBI" id="CHEBI:83421"/>
        <dbReference type="ChEBI" id="CHEBI:456216"/>
        <dbReference type="EC" id="2.7.11.1"/>
    </reaction>
</comment>
<evidence type="ECO:0000313" key="15">
    <source>
        <dbReference type="EMBL" id="MFC5381225.1"/>
    </source>
</evidence>